<accession>A0A087UC01</accession>
<protein>
    <submittedName>
        <fullName evidence="7">Motile sperm domain-containing protein 1</fullName>
    </submittedName>
</protein>
<dbReference type="GO" id="GO:0016020">
    <property type="term" value="C:membrane"/>
    <property type="evidence" value="ECO:0007669"/>
    <property type="project" value="UniProtKB-SubCell"/>
</dbReference>
<feature type="transmembrane region" description="Helical" evidence="5">
    <location>
        <begin position="197"/>
        <end position="212"/>
    </location>
</feature>
<dbReference type="InterPro" id="IPR013783">
    <property type="entry name" value="Ig-like_fold"/>
</dbReference>
<dbReference type="PANTHER" id="PTHR34441">
    <property type="entry name" value="MOTILE SPERM DOMAIN-CONTAINING PROTEIN 1"/>
    <property type="match status" value="1"/>
</dbReference>
<feature type="transmembrane region" description="Helical" evidence="5">
    <location>
        <begin position="160"/>
        <end position="177"/>
    </location>
</feature>
<proteinExistence type="predicted"/>
<dbReference type="SUPFAM" id="SSF49354">
    <property type="entry name" value="PapD-like"/>
    <property type="match status" value="1"/>
</dbReference>
<comment type="subcellular location">
    <subcellularLocation>
        <location evidence="1">Membrane</location>
        <topology evidence="1">Multi-pass membrane protein</topology>
    </subcellularLocation>
</comment>
<organism evidence="7 8">
    <name type="scientific">Stegodyphus mimosarum</name>
    <name type="common">African social velvet spider</name>
    <dbReference type="NCBI Taxonomy" id="407821"/>
    <lineage>
        <taxon>Eukaryota</taxon>
        <taxon>Metazoa</taxon>
        <taxon>Ecdysozoa</taxon>
        <taxon>Arthropoda</taxon>
        <taxon>Chelicerata</taxon>
        <taxon>Arachnida</taxon>
        <taxon>Araneae</taxon>
        <taxon>Araneomorphae</taxon>
        <taxon>Entelegynae</taxon>
        <taxon>Eresoidea</taxon>
        <taxon>Eresidae</taxon>
        <taxon>Stegodyphus</taxon>
    </lineage>
</organism>
<evidence type="ECO:0000256" key="2">
    <source>
        <dbReference type="ARBA" id="ARBA00022692"/>
    </source>
</evidence>
<dbReference type="Pfam" id="PF00635">
    <property type="entry name" value="Motile_Sperm"/>
    <property type="match status" value="1"/>
</dbReference>
<dbReference type="InterPro" id="IPR008962">
    <property type="entry name" value="PapD-like_sf"/>
</dbReference>
<dbReference type="Proteomes" id="UP000054359">
    <property type="component" value="Unassembled WGS sequence"/>
</dbReference>
<dbReference type="STRING" id="407821.A0A087UC01"/>
<keyword evidence="3 5" id="KW-1133">Transmembrane helix</keyword>
<evidence type="ECO:0000313" key="8">
    <source>
        <dbReference type="Proteomes" id="UP000054359"/>
    </source>
</evidence>
<evidence type="ECO:0000313" key="7">
    <source>
        <dbReference type="EMBL" id="KFM74890.1"/>
    </source>
</evidence>
<feature type="non-terminal residue" evidence="7">
    <location>
        <position position="213"/>
    </location>
</feature>
<keyword evidence="4 5" id="KW-0472">Membrane</keyword>
<dbReference type="OMA" id="VYNPYEF"/>
<evidence type="ECO:0000259" key="6">
    <source>
        <dbReference type="PROSITE" id="PS50202"/>
    </source>
</evidence>
<dbReference type="PROSITE" id="PS50202">
    <property type="entry name" value="MSP"/>
    <property type="match status" value="1"/>
</dbReference>
<evidence type="ECO:0000256" key="5">
    <source>
        <dbReference type="SAM" id="Phobius"/>
    </source>
</evidence>
<feature type="domain" description="MSP" evidence="6">
    <location>
        <begin position="12"/>
        <end position="120"/>
    </location>
</feature>
<dbReference type="AlphaFoldDB" id="A0A087UC01"/>
<dbReference type="OrthoDB" id="10022288at2759"/>
<gene>
    <name evidence="7" type="ORF">X975_01352</name>
</gene>
<keyword evidence="8" id="KW-1185">Reference proteome</keyword>
<dbReference type="Gene3D" id="2.60.40.10">
    <property type="entry name" value="Immunoglobulins"/>
    <property type="match status" value="1"/>
</dbReference>
<evidence type="ECO:0000256" key="4">
    <source>
        <dbReference type="ARBA" id="ARBA00023136"/>
    </source>
</evidence>
<dbReference type="InterPro" id="IPR000535">
    <property type="entry name" value="MSP_dom"/>
</dbReference>
<dbReference type="InterPro" id="IPR039283">
    <property type="entry name" value="MOSPD1/3"/>
</dbReference>
<dbReference type="EMBL" id="KK119151">
    <property type="protein sequence ID" value="KFM74890.1"/>
    <property type="molecule type" value="Genomic_DNA"/>
</dbReference>
<evidence type="ECO:0000256" key="3">
    <source>
        <dbReference type="ARBA" id="ARBA00022989"/>
    </source>
</evidence>
<dbReference type="GO" id="GO:0005737">
    <property type="term" value="C:cytoplasm"/>
    <property type="evidence" value="ECO:0007669"/>
    <property type="project" value="TreeGrafter"/>
</dbReference>
<reference evidence="7 8" key="1">
    <citation type="submission" date="2013-11" db="EMBL/GenBank/DDBJ databases">
        <title>Genome sequencing of Stegodyphus mimosarum.</title>
        <authorList>
            <person name="Bechsgaard J."/>
        </authorList>
    </citation>
    <scope>NUCLEOTIDE SEQUENCE [LARGE SCALE GENOMIC DNA]</scope>
</reference>
<sequence length="213" mass="23839">MPGQSGYENKLPVFTTPQQQITFYADDTSTHKQILTIFNPYDFPVKFRISSTDCSKYTVSASQGTIKSNHSVDVILQHKAIAPANFGASDKIRVQLFGVGQVRAAGKKDINITLLASVPKERTTDPSSEAECFQQLEADAAIHGHLRQNPFNHRRNSTKIQILLVVIIILLVILWLPDNIEQYPWCLLPKLSPESKYTVAVVLGMCIITFFYS</sequence>
<keyword evidence="2 5" id="KW-0812">Transmembrane</keyword>
<evidence type="ECO:0000256" key="1">
    <source>
        <dbReference type="ARBA" id="ARBA00004141"/>
    </source>
</evidence>
<name>A0A087UC01_STEMI</name>
<dbReference type="PANTHER" id="PTHR34441:SF1">
    <property type="entry name" value="MOTILE SPERM DOMAIN-CONTAINING 1"/>
    <property type="match status" value="1"/>
</dbReference>